<dbReference type="SUPFAM" id="SSF50677">
    <property type="entry name" value="ValRS/IleRS/LeuRS editing domain"/>
    <property type="match status" value="1"/>
</dbReference>
<feature type="domain" description="Methionyl/Valyl/Leucyl/Isoleucyl-tRNA synthetase anticodon-binding" evidence="14">
    <location>
        <begin position="610"/>
        <end position="757"/>
    </location>
</feature>
<evidence type="ECO:0000259" key="13">
    <source>
        <dbReference type="Pfam" id="PF00133"/>
    </source>
</evidence>
<dbReference type="CDD" id="cd00817">
    <property type="entry name" value="ValRS_core"/>
    <property type="match status" value="1"/>
</dbReference>
<dbReference type="SUPFAM" id="SSF46589">
    <property type="entry name" value="tRNA-binding arm"/>
    <property type="match status" value="1"/>
</dbReference>
<keyword evidence="8 12" id="KW-0175">Coiled coil</keyword>
<dbReference type="InterPro" id="IPR002303">
    <property type="entry name" value="Valyl-tRNA_ligase"/>
</dbReference>
<dbReference type="InterPro" id="IPR019499">
    <property type="entry name" value="Val-tRNA_synth_tRNA-bd"/>
</dbReference>
<dbReference type="InterPro" id="IPR001412">
    <property type="entry name" value="aa-tRNA-synth_I_CS"/>
</dbReference>
<dbReference type="HAMAP" id="MF_02004">
    <property type="entry name" value="Val_tRNA_synth_type1"/>
    <property type="match status" value="1"/>
</dbReference>
<dbReference type="FunFam" id="3.40.50.620:FF:000098">
    <property type="entry name" value="Valine--tRNA ligase"/>
    <property type="match status" value="1"/>
</dbReference>
<protein>
    <recommendedName>
        <fullName evidence="12">Valine--tRNA ligase</fullName>
        <ecNumber evidence="12">6.1.1.9</ecNumber>
    </recommendedName>
    <alternativeName>
        <fullName evidence="12">Valyl-tRNA synthetase</fullName>
        <shortName evidence="12">ValRS</shortName>
    </alternativeName>
</protein>
<dbReference type="NCBIfam" id="NF004349">
    <property type="entry name" value="PRK05729.1"/>
    <property type="match status" value="1"/>
</dbReference>
<dbReference type="SUPFAM" id="SSF47323">
    <property type="entry name" value="Anticodon-binding domain of a subclass of class I aminoacyl-tRNA synthetases"/>
    <property type="match status" value="1"/>
</dbReference>
<gene>
    <name evidence="12" type="primary">valS</name>
    <name evidence="16" type="ORF">KHX13_03395</name>
</gene>
<evidence type="ECO:0000256" key="7">
    <source>
        <dbReference type="ARBA" id="ARBA00022917"/>
    </source>
</evidence>
<dbReference type="PANTHER" id="PTHR11946:SF93">
    <property type="entry name" value="VALINE--TRNA LIGASE, CHLOROPLASTIC_MITOCHONDRIAL 2"/>
    <property type="match status" value="1"/>
</dbReference>
<evidence type="ECO:0000259" key="15">
    <source>
        <dbReference type="Pfam" id="PF10458"/>
    </source>
</evidence>
<dbReference type="EMBL" id="JAGZCZ010000004">
    <property type="protein sequence ID" value="MBS5519368.1"/>
    <property type="molecule type" value="Genomic_DNA"/>
</dbReference>
<evidence type="ECO:0000256" key="12">
    <source>
        <dbReference type="HAMAP-Rule" id="MF_02004"/>
    </source>
</evidence>
<dbReference type="FunFam" id="1.10.287.380:FF:000001">
    <property type="entry name" value="Valine--tRNA ligase"/>
    <property type="match status" value="1"/>
</dbReference>
<evidence type="ECO:0000256" key="3">
    <source>
        <dbReference type="ARBA" id="ARBA00022490"/>
    </source>
</evidence>
<dbReference type="GO" id="GO:0005829">
    <property type="term" value="C:cytosol"/>
    <property type="evidence" value="ECO:0007669"/>
    <property type="project" value="TreeGrafter"/>
</dbReference>
<feature type="binding site" evidence="12">
    <location>
        <position position="532"/>
    </location>
    <ligand>
        <name>ATP</name>
        <dbReference type="ChEBI" id="CHEBI:30616"/>
    </ligand>
</feature>
<comment type="caution">
    <text evidence="16">The sequence shown here is derived from an EMBL/GenBank/DDBJ whole genome shotgun (WGS) entry which is preliminary data.</text>
</comment>
<dbReference type="GO" id="GO:0002161">
    <property type="term" value="F:aminoacyl-tRNA deacylase activity"/>
    <property type="evidence" value="ECO:0007669"/>
    <property type="project" value="InterPro"/>
</dbReference>
<organism evidence="16 17">
    <name type="scientific">Acidaminococcus intestini</name>
    <dbReference type="NCBI Taxonomy" id="187327"/>
    <lineage>
        <taxon>Bacteria</taxon>
        <taxon>Bacillati</taxon>
        <taxon>Bacillota</taxon>
        <taxon>Negativicutes</taxon>
        <taxon>Acidaminococcales</taxon>
        <taxon>Acidaminococcaceae</taxon>
        <taxon>Acidaminococcus</taxon>
    </lineage>
</organism>
<keyword evidence="6 12" id="KW-0067">ATP-binding</keyword>
<dbReference type="PANTHER" id="PTHR11946">
    <property type="entry name" value="VALYL-TRNA SYNTHETASES"/>
    <property type="match status" value="1"/>
</dbReference>
<evidence type="ECO:0000256" key="2">
    <source>
        <dbReference type="ARBA" id="ARBA00011245"/>
    </source>
</evidence>
<evidence type="ECO:0000313" key="17">
    <source>
        <dbReference type="Proteomes" id="UP000754226"/>
    </source>
</evidence>
<dbReference type="Gene3D" id="3.90.740.10">
    <property type="entry name" value="Valyl/Leucyl/Isoleucyl-tRNA synthetase, editing domain"/>
    <property type="match status" value="1"/>
</dbReference>
<comment type="similarity">
    <text evidence="11 12">Belongs to the class-I aminoacyl-tRNA synthetase family. ValS type 1 subfamily.</text>
</comment>
<evidence type="ECO:0000256" key="11">
    <source>
        <dbReference type="ARBA" id="ARBA00060830"/>
    </source>
</evidence>
<evidence type="ECO:0000313" key="16">
    <source>
        <dbReference type="EMBL" id="MBS5519368.1"/>
    </source>
</evidence>
<reference evidence="16" key="1">
    <citation type="submission" date="2021-02" db="EMBL/GenBank/DDBJ databases">
        <title>Infant gut strain persistence is associated with maternal origin, phylogeny, and functional potential including surface adhesion and iron acquisition.</title>
        <authorList>
            <person name="Lou Y.C."/>
        </authorList>
    </citation>
    <scope>NUCLEOTIDE SEQUENCE</scope>
    <source>
        <strain evidence="16">L3_106_000M1_dasL3_106_000M1_concoct_15</strain>
    </source>
</reference>
<dbReference type="GO" id="GO:0006438">
    <property type="term" value="P:valyl-tRNA aminoacylation"/>
    <property type="evidence" value="ECO:0007669"/>
    <property type="project" value="UniProtKB-UniRule"/>
</dbReference>
<dbReference type="Pfam" id="PF08264">
    <property type="entry name" value="Anticodon_1"/>
    <property type="match status" value="1"/>
</dbReference>
<dbReference type="PROSITE" id="PS00178">
    <property type="entry name" value="AA_TRNA_LIGASE_I"/>
    <property type="match status" value="1"/>
</dbReference>
<dbReference type="Pfam" id="PF10458">
    <property type="entry name" value="Val_tRNA-synt_C"/>
    <property type="match status" value="1"/>
</dbReference>
<feature type="short sequence motif" description="'KMSKS' region" evidence="12">
    <location>
        <begin position="529"/>
        <end position="533"/>
    </location>
</feature>
<dbReference type="InterPro" id="IPR033705">
    <property type="entry name" value="Anticodon_Ia_Val"/>
</dbReference>
<dbReference type="InterPro" id="IPR014729">
    <property type="entry name" value="Rossmann-like_a/b/a_fold"/>
</dbReference>
<dbReference type="AlphaFoldDB" id="A0A943I525"/>
<dbReference type="Gene3D" id="3.40.50.620">
    <property type="entry name" value="HUPs"/>
    <property type="match status" value="2"/>
</dbReference>
<proteinExistence type="inferred from homology"/>
<evidence type="ECO:0000256" key="5">
    <source>
        <dbReference type="ARBA" id="ARBA00022741"/>
    </source>
</evidence>
<keyword evidence="9 12" id="KW-0030">Aminoacyl-tRNA synthetase</keyword>
<dbReference type="PRINTS" id="PR00986">
    <property type="entry name" value="TRNASYNTHVAL"/>
</dbReference>
<comment type="domain">
    <text evidence="12">The C-terminal coiled-coil domain is crucial for aminoacylation activity.</text>
</comment>
<dbReference type="InterPro" id="IPR009080">
    <property type="entry name" value="tRNAsynth_Ia_anticodon-bd"/>
</dbReference>
<dbReference type="InterPro" id="IPR002300">
    <property type="entry name" value="aa-tRNA-synth_Ia"/>
</dbReference>
<dbReference type="InterPro" id="IPR010978">
    <property type="entry name" value="tRNA-bd_arm"/>
</dbReference>
<feature type="coiled-coil region" evidence="12">
    <location>
        <begin position="815"/>
        <end position="884"/>
    </location>
</feature>
<dbReference type="Gene3D" id="1.10.730.10">
    <property type="entry name" value="Isoleucyl-tRNA Synthetase, Domain 1"/>
    <property type="match status" value="1"/>
</dbReference>
<evidence type="ECO:0000256" key="1">
    <source>
        <dbReference type="ARBA" id="ARBA00004496"/>
    </source>
</evidence>
<dbReference type="CDD" id="cd07962">
    <property type="entry name" value="Anticodon_Ia_Val"/>
    <property type="match status" value="1"/>
</dbReference>
<comment type="subcellular location">
    <subcellularLocation>
        <location evidence="1 12">Cytoplasm</location>
    </subcellularLocation>
</comment>
<dbReference type="EC" id="6.1.1.9" evidence="12"/>
<evidence type="ECO:0000256" key="8">
    <source>
        <dbReference type="ARBA" id="ARBA00023054"/>
    </source>
</evidence>
<feature type="domain" description="Aminoacyl-tRNA synthetase class Ia" evidence="13">
    <location>
        <begin position="19"/>
        <end position="567"/>
    </location>
</feature>
<accession>A0A943I525</accession>
<keyword evidence="7 12" id="KW-0648">Protein biosynthesis</keyword>
<name>A0A943I525_9FIRM</name>
<comment type="catalytic activity">
    <reaction evidence="10 12">
        <text>tRNA(Val) + L-valine + ATP = L-valyl-tRNA(Val) + AMP + diphosphate</text>
        <dbReference type="Rhea" id="RHEA:10704"/>
        <dbReference type="Rhea" id="RHEA-COMP:9672"/>
        <dbReference type="Rhea" id="RHEA-COMP:9708"/>
        <dbReference type="ChEBI" id="CHEBI:30616"/>
        <dbReference type="ChEBI" id="CHEBI:33019"/>
        <dbReference type="ChEBI" id="CHEBI:57762"/>
        <dbReference type="ChEBI" id="CHEBI:78442"/>
        <dbReference type="ChEBI" id="CHEBI:78537"/>
        <dbReference type="ChEBI" id="CHEBI:456215"/>
        <dbReference type="EC" id="6.1.1.9"/>
    </reaction>
</comment>
<dbReference type="FunFam" id="3.40.50.620:FF:000032">
    <property type="entry name" value="Valine--tRNA ligase"/>
    <property type="match status" value="1"/>
</dbReference>
<evidence type="ECO:0000256" key="4">
    <source>
        <dbReference type="ARBA" id="ARBA00022598"/>
    </source>
</evidence>
<dbReference type="GO" id="GO:0004832">
    <property type="term" value="F:valine-tRNA ligase activity"/>
    <property type="evidence" value="ECO:0007669"/>
    <property type="project" value="UniProtKB-UniRule"/>
</dbReference>
<feature type="domain" description="Valyl-tRNA synthetase tRNA-binding arm" evidence="15">
    <location>
        <begin position="817"/>
        <end position="882"/>
    </location>
</feature>
<comment type="function">
    <text evidence="12">Catalyzes the attachment of valine to tRNA(Val). As ValRS can inadvertently accommodate and process structurally similar amino acids such as threonine, to avoid such errors, it has a 'posttransfer' editing activity that hydrolyzes mischarged Thr-tRNA(Val) in a tRNA-dependent manner.</text>
</comment>
<dbReference type="Pfam" id="PF00133">
    <property type="entry name" value="tRNA-synt_1"/>
    <property type="match status" value="1"/>
</dbReference>
<dbReference type="Gene3D" id="1.10.287.380">
    <property type="entry name" value="Valyl-tRNA synthetase, C-terminal domain"/>
    <property type="match status" value="1"/>
</dbReference>
<evidence type="ECO:0000256" key="9">
    <source>
        <dbReference type="ARBA" id="ARBA00023146"/>
    </source>
</evidence>
<keyword evidence="4 12" id="KW-0436">Ligase</keyword>
<evidence type="ECO:0000256" key="10">
    <source>
        <dbReference type="ARBA" id="ARBA00047552"/>
    </source>
</evidence>
<dbReference type="InterPro" id="IPR013155">
    <property type="entry name" value="M/V/L/I-tRNA-synth_anticd-bd"/>
</dbReference>
<dbReference type="NCBIfam" id="TIGR00422">
    <property type="entry name" value="valS"/>
    <property type="match status" value="1"/>
</dbReference>
<keyword evidence="3 12" id="KW-0963">Cytoplasm</keyword>
<comment type="domain">
    <text evidence="12">ValRS has two distinct active sites: one for aminoacylation and one for editing. The misactivated threonine is translocated from the active site to the editing site.</text>
</comment>
<dbReference type="InterPro" id="IPR009008">
    <property type="entry name" value="Val/Leu/Ile-tRNA-synth_edit"/>
</dbReference>
<dbReference type="Proteomes" id="UP000754226">
    <property type="component" value="Unassembled WGS sequence"/>
</dbReference>
<evidence type="ECO:0000259" key="14">
    <source>
        <dbReference type="Pfam" id="PF08264"/>
    </source>
</evidence>
<dbReference type="FunFam" id="1.10.730.10:FF:000014">
    <property type="entry name" value="Valine--tRNA ligase"/>
    <property type="match status" value="1"/>
</dbReference>
<dbReference type="InterPro" id="IPR037118">
    <property type="entry name" value="Val-tRNA_synth_C_sf"/>
</dbReference>
<dbReference type="SUPFAM" id="SSF52374">
    <property type="entry name" value="Nucleotidylyl transferase"/>
    <property type="match status" value="1"/>
</dbReference>
<keyword evidence="5 12" id="KW-0547">Nucleotide-binding</keyword>
<comment type="subunit">
    <text evidence="2 12">Monomer.</text>
</comment>
<dbReference type="GO" id="GO:0005524">
    <property type="term" value="F:ATP binding"/>
    <property type="evidence" value="ECO:0007669"/>
    <property type="project" value="UniProtKB-UniRule"/>
</dbReference>
<sequence>MAEENNIPKVYDPAAVEKKWYAYWVEHGFFHQPVDRSRKPFSVVIPPPNITGKLHMGHALDNTLQDILVRWHRMMGDNTCWLPGYDHAGLATQIKVEEELKKKENLTRYDLGREKFLERVWQWKEEYGDRIVTQLKSLGISCDWDRQRFTMDEGLSRAVREAFVSLYEKGLIYKGTRIINWCVNCRTALSDVEVEHQDDEGHLWYVNYPIEGEAGRYLQIATSRPETIPGDTAVAVNPKDDRYKDLVGKQVRLPIMDRLIPIVADEYVDLEFGTGAVKITPAHDPNDYEVGQRQKLPSLTVIGLDGKMTADAGKYEGEDRYECRKHIVQDLKDLGLLVKIEDAPHAVGHCQRCHHVVEPLISTQWFVKMKPLVKAAVECVEDGRVQFVPNRFTKTYTNWMDNIHDWCISRQIWWGHRIPVWYCDDCGKQMASRTDLTECPHCHSHNIHQDEDALDTWFSSGLWPFSTFGWPDKTNELQQFYPTSVLVTGYDIIFFWVARMITMGMEFMKEIPFKHVFIHGLVRDEQGRKMSKSLGNGIDPLEVVDKYGADTLRFMLITGNTPGNDMRFYWNRIEATRNFANKIWNASRFALMNLDGYDASSNRAPLTLADRWILSRLQHTIKDVTSFLEKFELGEAGRLIYDFIWGEVCDWYIELIKPRLYDKEHPEERATAQFVLCRVLGDAMKLLHPYMPFITEEIWQHLPHEGESIMIAPWPAADESFMDETVESGMTVMMDAIKAIRNMRAEVNAAPGKKAPATILVEPAFRSVFEGHPEYVERLGTVDTLTLGDINDEAPENAMTAVVTGAKVYLPLKGLIDVEKEMKRLTKELDGAKKELTRIEGKLSNEGFLAKAPEAVVEKEKAKKEDVKARLTALEDQLKELQKLQ</sequence>
<evidence type="ECO:0000256" key="6">
    <source>
        <dbReference type="ARBA" id="ARBA00022840"/>
    </source>
</evidence>
<feature type="short sequence motif" description="'HIGH' region" evidence="12">
    <location>
        <begin position="48"/>
        <end position="58"/>
    </location>
</feature>